<name>A0A315G523_9BURK</name>
<dbReference type="InterPro" id="IPR021390">
    <property type="entry name" value="DUF3025"/>
</dbReference>
<accession>A0A315G523</accession>
<comment type="caution">
    <text evidence="1">The sequence shown here is derived from an EMBL/GenBank/DDBJ whole genome shotgun (WGS) entry which is preliminary data.</text>
</comment>
<evidence type="ECO:0008006" key="3">
    <source>
        <dbReference type="Google" id="ProtNLM"/>
    </source>
</evidence>
<reference evidence="1 2" key="1">
    <citation type="submission" date="2017-04" db="EMBL/GenBank/DDBJ databases">
        <title>Unexpected and diverse lifestyles within the genus Limnohabitans.</title>
        <authorList>
            <person name="Kasalicky V."/>
            <person name="Mehrshad M."/>
            <person name="Andrei S.-A."/>
            <person name="Salcher M."/>
            <person name="Kratochvilova H."/>
            <person name="Simek K."/>
            <person name="Ghai R."/>
        </authorList>
    </citation>
    <scope>NUCLEOTIDE SEQUENCE [LARGE SCALE GENOMIC DNA]</scope>
    <source>
        <strain evidence="1 2">MWH-C5</strain>
    </source>
</reference>
<evidence type="ECO:0000313" key="2">
    <source>
        <dbReference type="Proteomes" id="UP000251341"/>
    </source>
</evidence>
<keyword evidence="2" id="KW-1185">Reference proteome</keyword>
<evidence type="ECO:0000313" key="1">
    <source>
        <dbReference type="EMBL" id="PUE60807.1"/>
    </source>
</evidence>
<dbReference type="AlphaFoldDB" id="A0A315G523"/>
<dbReference type="EMBL" id="NESP01000001">
    <property type="protein sequence ID" value="PUE60807.1"/>
    <property type="molecule type" value="Genomic_DNA"/>
</dbReference>
<protein>
    <recommendedName>
        <fullName evidence="3">DUF3025 domain-containing protein</fullName>
    </recommendedName>
</protein>
<dbReference type="Proteomes" id="UP000251341">
    <property type="component" value="Unassembled WGS sequence"/>
</dbReference>
<sequence length="276" mass="30963">MQQQSVAKALNAITYAAKREASAGSGDIASAASVNTTRAGLALGDAKAQKQERTATTKNEQLQEVKFVPQSALPEGQAYEDFIFKTAQVPTRDGLHDFFNGLCWHRFPLAKRRLNQLQAAEIDTQGIRATRGPVRDALTLFDENVVLMHAPDDVWAALQARDWLRLFVDLRDQWQQVHLVLFGHALLEKLVTPYKSITAHVYRVDSDINPHDEAALDAWLVQDLQPAKLATKPYEPLPILGVPGWWPANAERAYYEDVNVFRPKREIVAKTTHDFA</sequence>
<dbReference type="Pfam" id="PF11227">
    <property type="entry name" value="DUF3025"/>
    <property type="match status" value="1"/>
</dbReference>
<organism evidence="1 2">
    <name type="scientific">Limnohabitans curvus</name>
    <dbReference type="NCBI Taxonomy" id="323423"/>
    <lineage>
        <taxon>Bacteria</taxon>
        <taxon>Pseudomonadati</taxon>
        <taxon>Pseudomonadota</taxon>
        <taxon>Betaproteobacteria</taxon>
        <taxon>Burkholderiales</taxon>
        <taxon>Comamonadaceae</taxon>
        <taxon>Limnohabitans</taxon>
    </lineage>
</organism>
<proteinExistence type="predicted"/>
<gene>
    <name evidence="1" type="ORF">B9Z44_09160</name>
</gene>